<protein>
    <submittedName>
        <fullName evidence="3">AsIV-cont00001-ORF1</fullName>
    </submittedName>
</protein>
<accession>S5DMF1</accession>
<keyword evidence="1" id="KW-0378">Hydrolase</keyword>
<sequence>MERLLAGEWNTTIVLKTITSPIVTKTVKHSMNCEQRLHETISPFEKEIQRLKYEKKSRQCKVLNDVVQRIYMKKNMNNLEHSLAKKCSEQQSEIERLRSLLLQVQKKVKNLRRLHNKIVLRHNVCIKIVTLLQRQFGHLEEFKELRRKLFPRRWNSRKLKKHEQNNSLLRTLLLTSGRPTSVIHPASVQKSLDSKLTNSEIQKSSEDSEESYKEMTKHLITILPSRFLPLTMQQIDISDNDKLRLTVRSANESRVLFIIPDLCVLTTENNEEFYFFETQISSIDPSLGSVCAVMERGFVVKFYKEYFVFKAKSDITAVMILRNPFDATNTFISLPDDTISKEEHHLHTIKKVLRAEVIKLLRMKYGIKFGAEDDDNISIRSERDNNSTRSEAELAQALFDAFPNISNYYRYCNDTFYHCHTKTNIWNSLKKDDFHGHIQQNLKRKIHLTQAEVINISINDTILKIQDIIAPKIEDLNFIEQLDSVTHIFATDNKAVDMSTIPPVIRDIKCDDLINRTSGWTYDIELSRKHKKSVVSFFNELLPKPSEQKWFLSFIARMLNRKRNKEICIILSDTRGGKSGKHTLTQLLHAVFGNYFLHDFTSVIAKRTQNNNRIDLSIDSLKNKRLLVADGSIKNETLSVDFIKSITNSNRNSRSKVLVQAVSILDSPKHSPPKLKMNDKDFSKSMVTCPMRSRFVSEKKMASMKVNGEDITNTYVAEKSAILRQKFFEWRSAILDVLLEFYEESLPPAPVSMIDRSYTIGCNNDPYANWLDTYVEVVEESGRFISALEIMEQMKKSFRSCDIEKLESAMTTWAEKNNYIYRPMWFYKDEQAKIQKAVSVIVDAKFCSSVKNN</sequence>
<dbReference type="InterPro" id="IPR051620">
    <property type="entry name" value="ORF904-like_C"/>
</dbReference>
<evidence type="ECO:0000256" key="2">
    <source>
        <dbReference type="SAM" id="Coils"/>
    </source>
</evidence>
<name>S5DMF1_9VIRU</name>
<evidence type="ECO:0000256" key="1">
    <source>
        <dbReference type="ARBA" id="ARBA00022801"/>
    </source>
</evidence>
<keyword evidence="2" id="KW-0175">Coiled coil</keyword>
<organism evidence="3">
    <name type="scientific">Apophua simplicipes ichnovirus</name>
    <dbReference type="NCBI Taxonomy" id="1329648"/>
    <lineage>
        <taxon>Viruses</taxon>
        <taxon>Viruses incertae sedis</taxon>
        <taxon>Polydnaviriformidae</taxon>
        <taxon>Ichnoviriform</taxon>
    </lineage>
</organism>
<reference evidence="3" key="1">
    <citation type="journal article" date="2013" name="J. Gen. Virol.">
        <title>Ultrastructural and genomic characterization of a second banchine polydnavirus confirms the existence of shared features within this ichnovirus lineage.</title>
        <authorList>
            <person name="Djoumad A."/>
            <person name="Stoltz D."/>
            <person name="Beliveau C."/>
            <person name="Boyle B."/>
            <person name="Kuhn L."/>
            <person name="Cusson M."/>
        </authorList>
    </citation>
    <scope>NUCLEOTIDE SEQUENCE</scope>
</reference>
<feature type="coiled-coil region" evidence="2">
    <location>
        <begin position="87"/>
        <end position="114"/>
    </location>
</feature>
<evidence type="ECO:0000313" key="3">
    <source>
        <dbReference type="EMBL" id="AGQ20104.1"/>
    </source>
</evidence>
<dbReference type="PANTHER" id="PTHR35372:SF2">
    <property type="entry name" value="SF3 HELICASE DOMAIN-CONTAINING PROTEIN"/>
    <property type="match status" value="1"/>
</dbReference>
<proteinExistence type="predicted"/>
<dbReference type="GO" id="GO:0016787">
    <property type="term" value="F:hydrolase activity"/>
    <property type="evidence" value="ECO:0007669"/>
    <property type="project" value="UniProtKB-KW"/>
</dbReference>
<dbReference type="EMBL" id="KC752207">
    <property type="protein sequence ID" value="AGQ20104.1"/>
    <property type="molecule type" value="Genomic_DNA"/>
</dbReference>
<dbReference type="PANTHER" id="PTHR35372">
    <property type="entry name" value="ATP BINDING PROTEIN-RELATED"/>
    <property type="match status" value="1"/>
</dbReference>